<dbReference type="GO" id="GO:0016787">
    <property type="term" value="F:hydrolase activity"/>
    <property type="evidence" value="ECO:0007669"/>
    <property type="project" value="InterPro"/>
</dbReference>
<dbReference type="AlphaFoldDB" id="D2V517"/>
<dbReference type="Proteomes" id="UP000006671">
    <property type="component" value="Unassembled WGS sequence"/>
</dbReference>
<dbReference type="InterPro" id="IPR051693">
    <property type="entry name" value="UPF0046_metallophosphoest"/>
</dbReference>
<evidence type="ECO:0000313" key="2">
    <source>
        <dbReference type="EMBL" id="EFC48203.1"/>
    </source>
</evidence>
<dbReference type="SUPFAM" id="SSF56300">
    <property type="entry name" value="Metallo-dependent phosphatases"/>
    <property type="match status" value="1"/>
</dbReference>
<evidence type="ECO:0000259" key="1">
    <source>
        <dbReference type="Pfam" id="PF00149"/>
    </source>
</evidence>
<feature type="domain" description="Calcineurin-like phosphoesterase" evidence="1">
    <location>
        <begin position="102"/>
        <end position="307"/>
    </location>
</feature>
<organism evidence="3">
    <name type="scientific">Naegleria gruberi</name>
    <name type="common">Amoeba</name>
    <dbReference type="NCBI Taxonomy" id="5762"/>
    <lineage>
        <taxon>Eukaryota</taxon>
        <taxon>Discoba</taxon>
        <taxon>Heterolobosea</taxon>
        <taxon>Tetramitia</taxon>
        <taxon>Eutetramitia</taxon>
        <taxon>Vahlkampfiidae</taxon>
        <taxon>Naegleria</taxon>
    </lineage>
</organism>
<proteinExistence type="predicted"/>
<protein>
    <submittedName>
        <fullName evidence="2">Predicted protein</fullName>
    </submittedName>
</protein>
<evidence type="ECO:0000313" key="3">
    <source>
        <dbReference type="Proteomes" id="UP000006671"/>
    </source>
</evidence>
<dbReference type="PANTHER" id="PTHR12905:SF0">
    <property type="entry name" value="CALCINEURIN-LIKE PHOSPHOESTERASE DOMAIN-CONTAINING PROTEIN"/>
    <property type="match status" value="1"/>
</dbReference>
<dbReference type="InParanoid" id="D2V517"/>
<name>D2V517_NAEGR</name>
<keyword evidence="3" id="KW-1185">Reference proteome</keyword>
<dbReference type="Gene3D" id="3.60.21.10">
    <property type="match status" value="1"/>
</dbReference>
<dbReference type="eggNOG" id="KOG3947">
    <property type="taxonomic scope" value="Eukaryota"/>
</dbReference>
<sequence>MSQNLPLKQHCEQLISLFIKERLHQGSYFSSEKEIAYHKPNFVPIQVNLKFINWYIHQYLLGKDTNKDKDVIIKIRDQLLQGLKEMNMPIINDTNQEYNVKRFVVLSDIHSKGEALFPKIPNGDVILCCGDFSNRGSLDEISQFNDFLGRLKISGNCKTIICISGNHDYGMDAKYNKNLDPEKIFNTRQNPLLPNCDYYLQNNSIILDSSIKIYGSPITSQGMAFHSSNSYSYWKEIDSDSDIVLSHTPPFNILDLAWVKNNENPKQVCKVCGNIHDYYEHWGDYWLKNQLIHRVKPNISVFGHVHDDQNFVRKSIKELKAEEEYQQKLFNIEQPFDSKTSTSDDHIITFLNGALDLTHKVYFFDYFYIPNSRSLYQK</sequence>
<gene>
    <name evidence="2" type="ORF">NAEGRDRAFT_63982</name>
</gene>
<dbReference type="InterPro" id="IPR004843">
    <property type="entry name" value="Calcineurin-like_PHP"/>
</dbReference>
<dbReference type="GeneID" id="8849652"/>
<dbReference type="EMBL" id="GG738852">
    <property type="protein sequence ID" value="EFC48203.1"/>
    <property type="molecule type" value="Genomic_DNA"/>
</dbReference>
<dbReference type="PANTHER" id="PTHR12905">
    <property type="entry name" value="METALLOPHOSPHOESTERASE"/>
    <property type="match status" value="1"/>
</dbReference>
<dbReference type="VEuPathDB" id="AmoebaDB:NAEGRDRAFT_63982"/>
<dbReference type="RefSeq" id="XP_002680947.1">
    <property type="nucleotide sequence ID" value="XM_002680901.1"/>
</dbReference>
<dbReference type="OrthoDB" id="630188at2759"/>
<accession>D2V517</accession>
<dbReference type="InterPro" id="IPR029052">
    <property type="entry name" value="Metallo-depent_PP-like"/>
</dbReference>
<reference evidence="2 3" key="1">
    <citation type="journal article" date="2010" name="Cell">
        <title>The genome of Naegleria gruberi illuminates early eukaryotic versatility.</title>
        <authorList>
            <person name="Fritz-Laylin L.K."/>
            <person name="Prochnik S.E."/>
            <person name="Ginger M.L."/>
            <person name="Dacks J.B."/>
            <person name="Carpenter M.L."/>
            <person name="Field M.C."/>
            <person name="Kuo A."/>
            <person name="Paredez A."/>
            <person name="Chapman J."/>
            <person name="Pham J."/>
            <person name="Shu S."/>
            <person name="Neupane R."/>
            <person name="Cipriano M."/>
            <person name="Mancuso J."/>
            <person name="Tu H."/>
            <person name="Salamov A."/>
            <person name="Lindquist E."/>
            <person name="Shapiro H."/>
            <person name="Lucas S."/>
            <person name="Grigoriev I.V."/>
            <person name="Cande W.Z."/>
            <person name="Fulton C."/>
            <person name="Rokhsar D.S."/>
            <person name="Dawson S.C."/>
        </authorList>
    </citation>
    <scope>NUCLEOTIDE SEQUENCE [LARGE SCALE GENOMIC DNA]</scope>
    <source>
        <strain evidence="2 3">NEG-M</strain>
    </source>
</reference>
<dbReference type="Pfam" id="PF00149">
    <property type="entry name" value="Metallophos"/>
    <property type="match status" value="1"/>
</dbReference>
<dbReference type="STRING" id="5762.D2V517"/>
<dbReference type="KEGG" id="ngr:NAEGRDRAFT_63982"/>